<feature type="domain" description="TMC" evidence="7">
    <location>
        <begin position="2"/>
        <end position="79"/>
    </location>
</feature>
<comment type="caution">
    <text evidence="6">Lacks conserved residue(s) required for the propagation of feature annotation.</text>
</comment>
<gene>
    <name evidence="9" type="primary">LOC115939166</name>
</gene>
<keyword evidence="3 6" id="KW-0812">Transmembrane</keyword>
<dbReference type="PANTHER" id="PTHR23302:SF42">
    <property type="entry name" value="TRANSMEMBRANE CHANNEL-LIKE PROTEIN 7"/>
    <property type="match status" value="1"/>
</dbReference>
<comment type="subcellular location">
    <subcellularLocation>
        <location evidence="1 6">Membrane</location>
        <topology evidence="1 6">Multi-pass membrane protein</topology>
    </subcellularLocation>
</comment>
<evidence type="ECO:0000256" key="3">
    <source>
        <dbReference type="ARBA" id="ARBA00022692"/>
    </source>
</evidence>
<dbReference type="InterPro" id="IPR012496">
    <property type="entry name" value="TMC_dom"/>
</dbReference>
<dbReference type="GO" id="GO:0008381">
    <property type="term" value="F:mechanosensitive monoatomic ion channel activity"/>
    <property type="evidence" value="ECO:0007669"/>
    <property type="project" value="TreeGrafter"/>
</dbReference>
<evidence type="ECO:0000313" key="8">
    <source>
        <dbReference type="Proteomes" id="UP000245341"/>
    </source>
</evidence>
<proteinExistence type="inferred from homology"/>
<evidence type="ECO:0000259" key="7">
    <source>
        <dbReference type="Pfam" id="PF07810"/>
    </source>
</evidence>
<dbReference type="KEGG" id="lww:115939166"/>
<feature type="transmembrane region" description="Helical" evidence="6">
    <location>
        <begin position="81"/>
        <end position="102"/>
    </location>
</feature>
<evidence type="ECO:0000313" key="9">
    <source>
        <dbReference type="RefSeq" id="XP_030879265.1"/>
    </source>
</evidence>
<name>A0A7F8QDD5_LEPWE</name>
<dbReference type="InterPro" id="IPR038900">
    <property type="entry name" value="TMC"/>
</dbReference>
<feature type="non-terminal residue" evidence="9">
    <location>
        <position position="157"/>
    </location>
</feature>
<reference evidence="9" key="1">
    <citation type="submission" date="2025-08" db="UniProtKB">
        <authorList>
            <consortium name="RefSeq"/>
        </authorList>
    </citation>
    <scope>IDENTIFICATION</scope>
    <source>
        <tissue evidence="9">Liver</tissue>
    </source>
</reference>
<comment type="similarity">
    <text evidence="2 6">Belongs to the TMC family.</text>
</comment>
<sequence length="157" mass="17570">LLVTYCSSWKLIQCWGQQEFAIPDNVLGIVYGQTICWIGAFFSPLLPAIATLKFIIIFYVKEMSLLYTCRPSPRQFRASNSNFFFLLVLLIGLCLAMIPLTISMARIPSSKACGPFTNFNTTWEVVPKTVSTFPSSLQSLVYGVTSEAFAVPFFIII</sequence>
<protein>
    <recommendedName>
        <fullName evidence="6">Transmembrane channel-like protein</fullName>
    </recommendedName>
</protein>
<dbReference type="AlphaFoldDB" id="A0A7F8QDD5"/>
<keyword evidence="5 6" id="KW-0472">Membrane</keyword>
<evidence type="ECO:0000256" key="5">
    <source>
        <dbReference type="ARBA" id="ARBA00023136"/>
    </source>
</evidence>
<organism evidence="8 9">
    <name type="scientific">Leptonychotes weddellii</name>
    <name type="common">Weddell seal</name>
    <name type="synonym">Otaria weddellii</name>
    <dbReference type="NCBI Taxonomy" id="9713"/>
    <lineage>
        <taxon>Eukaryota</taxon>
        <taxon>Metazoa</taxon>
        <taxon>Chordata</taxon>
        <taxon>Craniata</taxon>
        <taxon>Vertebrata</taxon>
        <taxon>Euteleostomi</taxon>
        <taxon>Mammalia</taxon>
        <taxon>Eutheria</taxon>
        <taxon>Laurasiatheria</taxon>
        <taxon>Carnivora</taxon>
        <taxon>Caniformia</taxon>
        <taxon>Pinnipedia</taxon>
        <taxon>Phocidae</taxon>
        <taxon>Monachinae</taxon>
        <taxon>Lobodontini</taxon>
        <taxon>Leptonychotes</taxon>
    </lineage>
</organism>
<evidence type="ECO:0000256" key="6">
    <source>
        <dbReference type="RuleBase" id="RU310713"/>
    </source>
</evidence>
<accession>A0A7F8QDD5</accession>
<dbReference type="GeneID" id="115939166"/>
<keyword evidence="8" id="KW-1185">Reference proteome</keyword>
<dbReference type="RefSeq" id="XP_030879265.1">
    <property type="nucleotide sequence ID" value="XM_031023405.1"/>
</dbReference>
<evidence type="ECO:0000256" key="1">
    <source>
        <dbReference type="ARBA" id="ARBA00004141"/>
    </source>
</evidence>
<feature type="non-terminal residue" evidence="9">
    <location>
        <position position="1"/>
    </location>
</feature>
<dbReference type="Pfam" id="PF07810">
    <property type="entry name" value="TMC"/>
    <property type="match status" value="1"/>
</dbReference>
<dbReference type="OrthoDB" id="1936208at2759"/>
<feature type="transmembrane region" description="Helical" evidence="6">
    <location>
        <begin position="37"/>
        <end position="60"/>
    </location>
</feature>
<evidence type="ECO:0000256" key="2">
    <source>
        <dbReference type="ARBA" id="ARBA00006510"/>
    </source>
</evidence>
<keyword evidence="4 6" id="KW-1133">Transmembrane helix</keyword>
<evidence type="ECO:0000256" key="4">
    <source>
        <dbReference type="ARBA" id="ARBA00022989"/>
    </source>
</evidence>
<dbReference type="GO" id="GO:0005886">
    <property type="term" value="C:plasma membrane"/>
    <property type="evidence" value="ECO:0007669"/>
    <property type="project" value="InterPro"/>
</dbReference>
<dbReference type="PANTHER" id="PTHR23302">
    <property type="entry name" value="TRANSMEMBRANE CHANNEL-RELATED"/>
    <property type="match status" value="1"/>
</dbReference>
<dbReference type="Proteomes" id="UP000245341">
    <property type="component" value="Unplaced"/>
</dbReference>